<name>A0AAW6U6B0_9MOLU</name>
<dbReference type="GO" id="GO:0006417">
    <property type="term" value="P:regulation of translation"/>
    <property type="evidence" value="ECO:0007669"/>
    <property type="project" value="UniProtKB-KW"/>
</dbReference>
<evidence type="ECO:0000256" key="9">
    <source>
        <dbReference type="HAMAP-Rule" id="MF_01318"/>
    </source>
</evidence>
<accession>A0AAW6U6B0</accession>
<dbReference type="PANTHER" id="PTHR36427:SF3">
    <property type="entry name" value="LARGE RIBOSOMAL SUBUNIT PROTEIN UL1M"/>
    <property type="match status" value="1"/>
</dbReference>
<dbReference type="EMBL" id="JASCXW010000031">
    <property type="protein sequence ID" value="MDI6453518.1"/>
    <property type="molecule type" value="Genomic_DNA"/>
</dbReference>
<keyword evidence="7 9" id="KW-0687">Ribonucleoprotein</keyword>
<dbReference type="InterPro" id="IPR005878">
    <property type="entry name" value="Ribosom_uL1_bac-type"/>
</dbReference>
<dbReference type="InterPro" id="IPR023674">
    <property type="entry name" value="Ribosomal_uL1-like"/>
</dbReference>
<keyword evidence="2 9" id="KW-0678">Repressor</keyword>
<dbReference type="InterPro" id="IPR028364">
    <property type="entry name" value="Ribosomal_uL1/biogenesis"/>
</dbReference>
<dbReference type="InterPro" id="IPR023673">
    <property type="entry name" value="Ribosomal_uL1_CS"/>
</dbReference>
<gene>
    <name evidence="9 11" type="primary">rplA</name>
    <name evidence="11" type="ORF">QJ521_08060</name>
</gene>
<dbReference type="PIRSF" id="PIRSF002155">
    <property type="entry name" value="Ribosomal_L1"/>
    <property type="match status" value="1"/>
</dbReference>
<evidence type="ECO:0000256" key="7">
    <source>
        <dbReference type="ARBA" id="ARBA00023274"/>
    </source>
</evidence>
<keyword evidence="5 9" id="KW-0694">RNA-binding</keyword>
<dbReference type="Proteomes" id="UP001431532">
    <property type="component" value="Unassembled WGS sequence"/>
</dbReference>
<dbReference type="NCBIfam" id="TIGR01169">
    <property type="entry name" value="rplA_bact"/>
    <property type="match status" value="1"/>
</dbReference>
<keyword evidence="3 9" id="KW-0699">rRNA-binding</keyword>
<comment type="similarity">
    <text evidence="1 9 10">Belongs to the universal ribosomal protein uL1 family.</text>
</comment>
<evidence type="ECO:0000313" key="11">
    <source>
        <dbReference type="EMBL" id="MDI6453518.1"/>
    </source>
</evidence>
<dbReference type="CDD" id="cd00403">
    <property type="entry name" value="Ribosomal_L1"/>
    <property type="match status" value="1"/>
</dbReference>
<comment type="subunit">
    <text evidence="9">Part of the 50S ribosomal subunit.</text>
</comment>
<evidence type="ECO:0000256" key="10">
    <source>
        <dbReference type="RuleBase" id="RU000659"/>
    </source>
</evidence>
<evidence type="ECO:0000256" key="2">
    <source>
        <dbReference type="ARBA" id="ARBA00022491"/>
    </source>
</evidence>
<dbReference type="GO" id="GO:0019843">
    <property type="term" value="F:rRNA binding"/>
    <property type="evidence" value="ECO:0007669"/>
    <property type="project" value="UniProtKB-UniRule"/>
</dbReference>
<dbReference type="Gene3D" id="3.40.50.790">
    <property type="match status" value="1"/>
</dbReference>
<evidence type="ECO:0000256" key="5">
    <source>
        <dbReference type="ARBA" id="ARBA00022884"/>
    </source>
</evidence>
<dbReference type="HAMAP" id="MF_01318_B">
    <property type="entry name" value="Ribosomal_uL1_B"/>
    <property type="match status" value="1"/>
</dbReference>
<evidence type="ECO:0000256" key="3">
    <source>
        <dbReference type="ARBA" id="ARBA00022730"/>
    </source>
</evidence>
<dbReference type="Pfam" id="PF00687">
    <property type="entry name" value="Ribosomal_L1"/>
    <property type="match status" value="1"/>
</dbReference>
<comment type="caution">
    <text evidence="11">The sequence shown here is derived from an EMBL/GenBank/DDBJ whole genome shotgun (WGS) entry which is preliminary data.</text>
</comment>
<keyword evidence="4 9" id="KW-0810">Translation regulation</keyword>
<dbReference type="GO" id="GO:0003735">
    <property type="term" value="F:structural constituent of ribosome"/>
    <property type="evidence" value="ECO:0007669"/>
    <property type="project" value="InterPro"/>
</dbReference>
<comment type="function">
    <text evidence="9">Protein L1 is also a translational repressor protein, it controls the translation of the L11 operon by binding to its mRNA.</text>
</comment>
<dbReference type="GO" id="GO:0006412">
    <property type="term" value="P:translation"/>
    <property type="evidence" value="ECO:0007669"/>
    <property type="project" value="UniProtKB-UniRule"/>
</dbReference>
<keyword evidence="12" id="KW-1185">Reference proteome</keyword>
<sequence length="234" mass="25516">MKRGKKYLEAAKLINKTKKYAIGEAVELVKQSSFVKFDATVEAAFRLNLDPRKAEQNLRGAIVLPHGTGKVSRVVVIAQGEKAKEAEAAGADHVGSAELIQKIAGGWFDFDVMVATPDMMGQLGKLGRILGPKGLMPNPKTGTVTMDVEKAVQEIKNGKIEYRTDKVGNIHAPIGRVSFTAIQLKENAQTLYDQLSRIKPTTVKGTYMKNVTISSSMGPGVRVDSESFKQREKN</sequence>
<proteinExistence type="inferred from homology"/>
<dbReference type="RefSeq" id="WP_282839951.1">
    <property type="nucleotide sequence ID" value="NZ_JASCXW010000031.1"/>
</dbReference>
<dbReference type="PROSITE" id="PS01199">
    <property type="entry name" value="RIBOSOMAL_L1"/>
    <property type="match status" value="1"/>
</dbReference>
<keyword evidence="6 9" id="KW-0689">Ribosomal protein</keyword>
<comment type="function">
    <text evidence="9">Binds directly to 23S rRNA. The L1 stalk is quite mobile in the ribosome, and is involved in E site tRNA release.</text>
</comment>
<keyword evidence="9" id="KW-0820">tRNA-binding</keyword>
<evidence type="ECO:0000256" key="1">
    <source>
        <dbReference type="ARBA" id="ARBA00010531"/>
    </source>
</evidence>
<dbReference type="Gene3D" id="3.30.190.20">
    <property type="match status" value="1"/>
</dbReference>
<dbReference type="InterPro" id="IPR002143">
    <property type="entry name" value="Ribosomal_uL1"/>
</dbReference>
<dbReference type="PANTHER" id="PTHR36427">
    <property type="entry name" value="54S RIBOSOMAL PROTEIN L1, MITOCHONDRIAL"/>
    <property type="match status" value="1"/>
</dbReference>
<dbReference type="GO" id="GO:0015934">
    <property type="term" value="C:large ribosomal subunit"/>
    <property type="evidence" value="ECO:0007669"/>
    <property type="project" value="InterPro"/>
</dbReference>
<protein>
    <recommendedName>
        <fullName evidence="8 9">Large ribosomal subunit protein uL1</fullName>
    </recommendedName>
</protein>
<evidence type="ECO:0000256" key="4">
    <source>
        <dbReference type="ARBA" id="ARBA00022845"/>
    </source>
</evidence>
<evidence type="ECO:0000256" key="6">
    <source>
        <dbReference type="ARBA" id="ARBA00022980"/>
    </source>
</evidence>
<dbReference type="InterPro" id="IPR016095">
    <property type="entry name" value="Ribosomal_uL1_3-a/b-sand"/>
</dbReference>
<reference evidence="11" key="1">
    <citation type="submission" date="2023-05" db="EMBL/GenBank/DDBJ databases">
        <title>Mariniplasma microaerophilum sp. nov., a novel anaerobic mollicute isolated from terrestrial mud volcano, Taman Peninsula, Russia.</title>
        <authorList>
            <person name="Khomyakova M.A."/>
            <person name="Merkel A.Y."/>
            <person name="Slobodkin A.I."/>
        </authorList>
    </citation>
    <scope>NUCLEOTIDE SEQUENCE</scope>
    <source>
        <strain evidence="11">M4Ah</strain>
    </source>
</reference>
<dbReference type="AlphaFoldDB" id="A0AAW6U6B0"/>
<dbReference type="SUPFAM" id="SSF56808">
    <property type="entry name" value="Ribosomal protein L1"/>
    <property type="match status" value="1"/>
</dbReference>
<dbReference type="FunFam" id="3.40.50.790:FF:000001">
    <property type="entry name" value="50S ribosomal protein L1"/>
    <property type="match status" value="1"/>
</dbReference>
<organism evidence="11 12">
    <name type="scientific">Peloplasma aerotolerans</name>
    <dbReference type="NCBI Taxonomy" id="3044389"/>
    <lineage>
        <taxon>Bacteria</taxon>
        <taxon>Bacillati</taxon>
        <taxon>Mycoplasmatota</taxon>
        <taxon>Mollicutes</taxon>
        <taxon>Acholeplasmatales</taxon>
        <taxon>Acholeplasmataceae</taxon>
        <taxon>Peloplasma</taxon>
    </lineage>
</organism>
<dbReference type="GO" id="GO:0000049">
    <property type="term" value="F:tRNA binding"/>
    <property type="evidence" value="ECO:0007669"/>
    <property type="project" value="UniProtKB-KW"/>
</dbReference>
<evidence type="ECO:0000313" key="12">
    <source>
        <dbReference type="Proteomes" id="UP001431532"/>
    </source>
</evidence>
<evidence type="ECO:0000256" key="8">
    <source>
        <dbReference type="ARBA" id="ARBA00035241"/>
    </source>
</evidence>